<protein>
    <recommendedName>
        <fullName evidence="6">DNA (cytosine-5-)-methyltransferase</fullName>
    </recommendedName>
</protein>
<comment type="caution">
    <text evidence="4">The sequence shown here is derived from an EMBL/GenBank/DDBJ whole genome shotgun (WGS) entry which is preliminary data.</text>
</comment>
<dbReference type="Pfam" id="PF00145">
    <property type="entry name" value="DNA_methylase"/>
    <property type="match status" value="1"/>
</dbReference>
<organism evidence="4 5">
    <name type="scientific">Prorocentrum cordatum</name>
    <dbReference type="NCBI Taxonomy" id="2364126"/>
    <lineage>
        <taxon>Eukaryota</taxon>
        <taxon>Sar</taxon>
        <taxon>Alveolata</taxon>
        <taxon>Dinophyceae</taxon>
        <taxon>Prorocentrales</taxon>
        <taxon>Prorocentraceae</taxon>
        <taxon>Prorocentrum</taxon>
    </lineage>
</organism>
<keyword evidence="2" id="KW-0808">Transferase</keyword>
<evidence type="ECO:0000313" key="4">
    <source>
        <dbReference type="EMBL" id="CAK0821283.1"/>
    </source>
</evidence>
<dbReference type="InterPro" id="IPR001525">
    <property type="entry name" value="C5_MeTfrase"/>
</dbReference>
<feature type="non-terminal residue" evidence="4">
    <location>
        <position position="1"/>
    </location>
</feature>
<sequence>VNLSELPNAHMVIAGPNCQPFARSGDQARWADSRANVFSKTLDCIEDQAKRQGSVLEVFIIENVLGMADAKDKGPIPVQFVENWLIGKLGPEWKVWTWKVSTAALGSPQNRWRLYICGRKVDRFSMPQPDLQPGQFKVKGITLEAVLDPSLPREDAKLTKKQKANLAYYKKVHAKDPRGTIAVCDLSRSHSKQKTRLQSRNDGLVPTLTTRNRHLFVFKVGHDNEFYRYISPVERFMLQGFSPEVVEIPASKVLAATGNAMSVGAIGITM</sequence>
<keyword evidence="3" id="KW-0949">S-adenosyl-L-methionine</keyword>
<dbReference type="SUPFAM" id="SSF53335">
    <property type="entry name" value="S-adenosyl-L-methionine-dependent methyltransferases"/>
    <property type="match status" value="1"/>
</dbReference>
<dbReference type="Gene3D" id="3.90.120.10">
    <property type="entry name" value="DNA Methylase, subunit A, domain 2"/>
    <property type="match status" value="1"/>
</dbReference>
<keyword evidence="5" id="KW-1185">Reference proteome</keyword>
<dbReference type="EMBL" id="CAUYUJ010007587">
    <property type="protein sequence ID" value="CAK0821283.1"/>
    <property type="molecule type" value="Genomic_DNA"/>
</dbReference>
<gene>
    <name evidence="4" type="ORF">PCOR1329_LOCUS22641</name>
</gene>
<keyword evidence="1" id="KW-0489">Methyltransferase</keyword>
<dbReference type="PANTHER" id="PTHR46098">
    <property type="entry name" value="TRNA (CYTOSINE(38)-C(5))-METHYLTRANSFERASE"/>
    <property type="match status" value="1"/>
</dbReference>
<evidence type="ECO:0000256" key="2">
    <source>
        <dbReference type="ARBA" id="ARBA00022679"/>
    </source>
</evidence>
<name>A0ABN9RQI5_9DINO</name>
<evidence type="ECO:0008006" key="6">
    <source>
        <dbReference type="Google" id="ProtNLM"/>
    </source>
</evidence>
<proteinExistence type="predicted"/>
<accession>A0ABN9RQI5</accession>
<evidence type="ECO:0000256" key="3">
    <source>
        <dbReference type="ARBA" id="ARBA00022691"/>
    </source>
</evidence>
<feature type="non-terminal residue" evidence="4">
    <location>
        <position position="270"/>
    </location>
</feature>
<evidence type="ECO:0000256" key="1">
    <source>
        <dbReference type="ARBA" id="ARBA00022603"/>
    </source>
</evidence>
<evidence type="ECO:0000313" key="5">
    <source>
        <dbReference type="Proteomes" id="UP001189429"/>
    </source>
</evidence>
<dbReference type="Proteomes" id="UP001189429">
    <property type="component" value="Unassembled WGS sequence"/>
</dbReference>
<dbReference type="Gene3D" id="3.40.50.150">
    <property type="entry name" value="Vaccinia Virus protein VP39"/>
    <property type="match status" value="1"/>
</dbReference>
<dbReference type="InterPro" id="IPR029063">
    <property type="entry name" value="SAM-dependent_MTases_sf"/>
</dbReference>
<reference evidence="4" key="1">
    <citation type="submission" date="2023-10" db="EMBL/GenBank/DDBJ databases">
        <authorList>
            <person name="Chen Y."/>
            <person name="Shah S."/>
            <person name="Dougan E. K."/>
            <person name="Thang M."/>
            <person name="Chan C."/>
        </authorList>
    </citation>
    <scope>NUCLEOTIDE SEQUENCE [LARGE SCALE GENOMIC DNA]</scope>
</reference>
<dbReference type="InterPro" id="IPR050750">
    <property type="entry name" value="C5-MTase"/>
</dbReference>
<dbReference type="PANTHER" id="PTHR46098:SF1">
    <property type="entry name" value="TRNA (CYTOSINE(38)-C(5))-METHYLTRANSFERASE"/>
    <property type="match status" value="1"/>
</dbReference>